<name>A0ABD2QFH8_9PLAT</name>
<evidence type="ECO:0000313" key="4">
    <source>
        <dbReference type="Proteomes" id="UP001626550"/>
    </source>
</evidence>
<dbReference type="Pfam" id="PF00651">
    <property type="entry name" value="BTB"/>
    <property type="match status" value="1"/>
</dbReference>
<dbReference type="SMART" id="SM00225">
    <property type="entry name" value="BTB"/>
    <property type="match status" value="1"/>
</dbReference>
<dbReference type="AlphaFoldDB" id="A0ABD2QFH8"/>
<dbReference type="CDD" id="cd18186">
    <property type="entry name" value="BTB_POZ_ZBTB_KLHL-like"/>
    <property type="match status" value="1"/>
</dbReference>
<dbReference type="InterPro" id="IPR000210">
    <property type="entry name" value="BTB/POZ_dom"/>
</dbReference>
<feature type="domain" description="BTB" evidence="2">
    <location>
        <begin position="72"/>
        <end position="130"/>
    </location>
</feature>
<dbReference type="Gene3D" id="3.30.710.10">
    <property type="entry name" value="Potassium Channel Kv1.1, Chain A"/>
    <property type="match status" value="1"/>
</dbReference>
<evidence type="ECO:0000259" key="2">
    <source>
        <dbReference type="PROSITE" id="PS50097"/>
    </source>
</evidence>
<dbReference type="SUPFAM" id="SSF54695">
    <property type="entry name" value="POZ domain"/>
    <property type="match status" value="1"/>
</dbReference>
<protein>
    <recommendedName>
        <fullName evidence="2">BTB domain-containing protein</fullName>
    </recommendedName>
</protein>
<dbReference type="PANTHER" id="PTHR22744">
    <property type="entry name" value="HELIX LOOP HELIX PROTEIN 21-RELATED"/>
    <property type="match status" value="1"/>
</dbReference>
<dbReference type="Proteomes" id="UP001626550">
    <property type="component" value="Unassembled WGS sequence"/>
</dbReference>
<dbReference type="EMBL" id="JBJKFK010000260">
    <property type="protein sequence ID" value="KAL3318302.1"/>
    <property type="molecule type" value="Genomic_DNA"/>
</dbReference>
<gene>
    <name evidence="3" type="ORF">Ciccas_003029</name>
</gene>
<organism evidence="3 4">
    <name type="scientific">Cichlidogyrus casuarinus</name>
    <dbReference type="NCBI Taxonomy" id="1844966"/>
    <lineage>
        <taxon>Eukaryota</taxon>
        <taxon>Metazoa</taxon>
        <taxon>Spiralia</taxon>
        <taxon>Lophotrochozoa</taxon>
        <taxon>Platyhelminthes</taxon>
        <taxon>Monogenea</taxon>
        <taxon>Monopisthocotylea</taxon>
        <taxon>Dactylogyridea</taxon>
        <taxon>Ancyrocephalidae</taxon>
        <taxon>Cichlidogyrus</taxon>
    </lineage>
</organism>
<evidence type="ECO:0000256" key="1">
    <source>
        <dbReference type="SAM" id="MobiDB-lite"/>
    </source>
</evidence>
<dbReference type="InterPro" id="IPR011333">
    <property type="entry name" value="SKP1/BTB/POZ_sf"/>
</dbReference>
<reference evidence="3 4" key="1">
    <citation type="submission" date="2024-11" db="EMBL/GenBank/DDBJ databases">
        <title>Adaptive evolution of stress response genes in parasites aligns with host niche diversity.</title>
        <authorList>
            <person name="Hahn C."/>
            <person name="Resl P."/>
        </authorList>
    </citation>
    <scope>NUCLEOTIDE SEQUENCE [LARGE SCALE GENOMIC DNA]</scope>
    <source>
        <strain evidence="3">EGGRZ-B1_66</strain>
        <tissue evidence="3">Body</tissue>
    </source>
</reference>
<accession>A0ABD2QFH8</accession>
<dbReference type="PROSITE" id="PS50097">
    <property type="entry name" value="BTB"/>
    <property type="match status" value="1"/>
</dbReference>
<comment type="caution">
    <text evidence="3">The sequence shown here is derived from an EMBL/GenBank/DDBJ whole genome shotgun (WGS) entry which is preliminary data.</text>
</comment>
<evidence type="ECO:0000313" key="3">
    <source>
        <dbReference type="EMBL" id="KAL3318302.1"/>
    </source>
</evidence>
<feature type="region of interest" description="Disordered" evidence="1">
    <location>
        <begin position="276"/>
        <end position="296"/>
    </location>
</feature>
<keyword evidence="4" id="KW-1185">Reference proteome</keyword>
<dbReference type="PANTHER" id="PTHR22744:SF17">
    <property type="entry name" value="BTB DOMAIN-CONTAINING PROTEIN"/>
    <property type="match status" value="1"/>
</dbReference>
<proteinExistence type="predicted"/>
<sequence>MNDQEQNTVQDANRSTDRQILVQRPARVMVNAANQRVVDHSRSEMGTQVISQEEETKMMDNDLDFTKPFLFSDVTLICNGENLHCHRVILALYSPVFRRMFESDFKEKETNVVNLPDEYDDMLELLMQMYGPNFKDLDSNLAKRILPLAHKYLITNLQESAERTISFSMTDSTAPECLLLAERFGLKQMRKTALDACAKWDLGKLNQLLDEYNLSSDLRSEIFQRRIEILEKCIGDIQRSFTHSCVRMESKLERVPANHCSEHNRPLTLVEIPRTSEAQPPAQAQPEQNRTDAPRNEEETAMRYNVSASIRPAAGMIGTVEERNPNETGPQHAVVPAAPAEQVQPQAICEKCVDNFKDHISELCKRAMHKVPIVLYKPNR</sequence>